<evidence type="ECO:0000313" key="9">
    <source>
        <dbReference type="Proteomes" id="UP000076584"/>
    </source>
</evidence>
<evidence type="ECO:0000256" key="1">
    <source>
        <dbReference type="ARBA" id="ARBA00001974"/>
    </source>
</evidence>
<dbReference type="Gene3D" id="1.10.405.10">
    <property type="entry name" value="Guanine Nucleotide Dissociation Inhibitor, domain 1"/>
    <property type="match status" value="1"/>
</dbReference>
<dbReference type="InterPro" id="IPR002937">
    <property type="entry name" value="Amino_oxidase"/>
</dbReference>
<feature type="binding site" evidence="5">
    <location>
        <position position="258"/>
    </location>
    <ligand>
        <name>FAD</name>
        <dbReference type="ChEBI" id="CHEBI:57692"/>
    </ligand>
</feature>
<feature type="binding site" evidence="5">
    <location>
        <position position="363"/>
    </location>
    <ligand>
        <name>substrate</name>
    </ligand>
</feature>
<dbReference type="Pfam" id="PF01593">
    <property type="entry name" value="Amino_oxidase"/>
    <property type="match status" value="1"/>
</dbReference>
<dbReference type="GO" id="GO:0097621">
    <property type="term" value="F:monoamine oxidase activity"/>
    <property type="evidence" value="ECO:0007669"/>
    <property type="project" value="UniProtKB-EC"/>
</dbReference>
<name>A0A162NG83_COLIC</name>
<comment type="similarity">
    <text evidence="2 6">Belongs to the flavin monoamine oxidase family.</text>
</comment>
<keyword evidence="9" id="KW-1185">Reference proteome</keyword>
<feature type="binding site" evidence="5">
    <location>
        <position position="19"/>
    </location>
    <ligand>
        <name>FAD</name>
        <dbReference type="ChEBI" id="CHEBI:57692"/>
    </ligand>
</feature>
<proteinExistence type="inferred from homology"/>
<feature type="binding site" evidence="5">
    <location>
        <position position="451"/>
    </location>
    <ligand>
        <name>FAD</name>
        <dbReference type="ChEBI" id="CHEBI:57692"/>
    </ligand>
</feature>
<keyword evidence="3 6" id="KW-0560">Oxidoreductase</keyword>
<dbReference type="SUPFAM" id="SSF51905">
    <property type="entry name" value="FAD/NAD(P)-binding domain"/>
    <property type="match status" value="1"/>
</dbReference>
<comment type="cofactor">
    <cofactor evidence="1 6">
        <name>FAD</name>
        <dbReference type="ChEBI" id="CHEBI:57692"/>
    </cofactor>
</comment>
<dbReference type="EC" id="1.4.3.-" evidence="6"/>
<reference evidence="8 9" key="1">
    <citation type="submission" date="2015-06" db="EMBL/GenBank/DDBJ databases">
        <title>Survival trade-offs in plant roots during colonization by closely related pathogenic and mutualistic fungi.</title>
        <authorList>
            <person name="Hacquard S."/>
            <person name="Kracher B."/>
            <person name="Hiruma K."/>
            <person name="Weinman A."/>
            <person name="Muench P."/>
            <person name="Garrido Oter R."/>
            <person name="Ver Loren van Themaat E."/>
            <person name="Dallerey J.-F."/>
            <person name="Damm U."/>
            <person name="Henrissat B."/>
            <person name="Lespinet O."/>
            <person name="Thon M."/>
            <person name="Kemen E."/>
            <person name="McHardy A.C."/>
            <person name="Schulze-Lefert P."/>
            <person name="O'Connell R.J."/>
        </authorList>
    </citation>
    <scope>NUCLEOTIDE SEQUENCE [LARGE SCALE GENOMIC DNA]</scope>
    <source>
        <strain evidence="8 9">MAFF 238704</strain>
    </source>
</reference>
<comment type="catalytic activity">
    <reaction evidence="4">
        <text>a secondary aliphatic amine + O2 + H2O = a primary amine + an aldehyde + H2O2</text>
        <dbReference type="Rhea" id="RHEA:26414"/>
        <dbReference type="ChEBI" id="CHEBI:15377"/>
        <dbReference type="ChEBI" id="CHEBI:15379"/>
        <dbReference type="ChEBI" id="CHEBI:16240"/>
        <dbReference type="ChEBI" id="CHEBI:17478"/>
        <dbReference type="ChEBI" id="CHEBI:58855"/>
        <dbReference type="ChEBI" id="CHEBI:65296"/>
        <dbReference type="EC" id="1.4.3.4"/>
    </reaction>
</comment>
<dbReference type="Gene3D" id="3.50.50.60">
    <property type="entry name" value="FAD/NAD(P)-binding domain"/>
    <property type="match status" value="1"/>
</dbReference>
<keyword evidence="6" id="KW-0285">Flavoprotein</keyword>
<dbReference type="STRING" id="1573173.A0A162NG83"/>
<dbReference type="Gene3D" id="3.90.660.10">
    <property type="match status" value="1"/>
</dbReference>
<accession>A0A162NG83</accession>
<dbReference type="AlphaFoldDB" id="A0A162NG83"/>
<evidence type="ECO:0000256" key="3">
    <source>
        <dbReference type="ARBA" id="ARBA00023002"/>
    </source>
</evidence>
<dbReference type="InterPro" id="IPR050703">
    <property type="entry name" value="Flavin_MAO"/>
</dbReference>
<dbReference type="SUPFAM" id="SSF54373">
    <property type="entry name" value="FAD-linked reductases, C-terminal domain"/>
    <property type="match status" value="1"/>
</dbReference>
<dbReference type="EMBL" id="LFIW01000552">
    <property type="protein sequence ID" value="KZL85935.1"/>
    <property type="molecule type" value="Genomic_DNA"/>
</dbReference>
<feature type="domain" description="Amine oxidase" evidence="7">
    <location>
        <begin position="18"/>
        <end position="475"/>
    </location>
</feature>
<dbReference type="PANTHER" id="PTHR43563">
    <property type="entry name" value="AMINE OXIDASE"/>
    <property type="match status" value="1"/>
</dbReference>
<evidence type="ECO:0000259" key="7">
    <source>
        <dbReference type="Pfam" id="PF01593"/>
    </source>
</evidence>
<feature type="binding site" evidence="5">
    <location>
        <begin position="38"/>
        <end position="39"/>
    </location>
    <ligand>
        <name>FAD</name>
        <dbReference type="ChEBI" id="CHEBI:57692"/>
    </ligand>
</feature>
<gene>
    <name evidence="8" type="ORF">CI238_06180</name>
</gene>
<evidence type="ECO:0000256" key="4">
    <source>
        <dbReference type="ARBA" id="ARBA00048448"/>
    </source>
</evidence>
<dbReference type="PRINTS" id="PR00757">
    <property type="entry name" value="AMINEOXDASEF"/>
</dbReference>
<sequence>MSFTAPQSVDVVIVGAGLSGLRAATELHKHGLSYVVLEAMDRVGGKTLTMPASSQGGVVDVGAAWINDTTQAEMYRLGKQFGFELVEQWATGLNLFQNSDKETVSFPYGSMPFPIREAFIKLASIIERSNLDEPWSGPDAVRLDSLNCQELVEKEVGGELGGILLNMLSRSLLGVESDEMSALFLIDYIKSGTGLENISSDCKHGAQYLRNRQGKFLRLDLREPNIGLSLPKFIGNQTYSIRLAESLILGSVKLSSPVKKISQSDSVCKVETVSGKIFNCKKVLLSVPSTLYPVIDFQPDLPHTKKVLSESKLGYYSKTILVYKEPWWRHAGLSGSISTTDGPVVFSRDTCVPDDRQYSITCFHVGEPGRRWSKLPTQEERQAEVLSQFNAVFSTIVDNVPEPINIIEKEWTKDEWAMGAPNPVMVQGVITSDAGKAIREPFGNIHFIGTETSIVWKGYMEGAVLSGIRGAQEVIAILG</sequence>
<organism evidence="8 9">
    <name type="scientific">Colletotrichum incanum</name>
    <name type="common">Soybean anthracnose fungus</name>
    <dbReference type="NCBI Taxonomy" id="1573173"/>
    <lineage>
        <taxon>Eukaryota</taxon>
        <taxon>Fungi</taxon>
        <taxon>Dikarya</taxon>
        <taxon>Ascomycota</taxon>
        <taxon>Pezizomycotina</taxon>
        <taxon>Sordariomycetes</taxon>
        <taxon>Hypocreomycetidae</taxon>
        <taxon>Glomerellales</taxon>
        <taxon>Glomerellaceae</taxon>
        <taxon>Colletotrichum</taxon>
        <taxon>Colletotrichum spaethianum species complex</taxon>
    </lineage>
</organism>
<protein>
    <recommendedName>
        <fullName evidence="6">Amine oxidase</fullName>
        <ecNumber evidence="6">1.4.3.-</ecNumber>
    </recommendedName>
</protein>
<dbReference type="InterPro" id="IPR001613">
    <property type="entry name" value="Flavin_amine_oxidase"/>
</dbReference>
<evidence type="ECO:0000256" key="6">
    <source>
        <dbReference type="RuleBase" id="RU362067"/>
    </source>
</evidence>
<dbReference type="InterPro" id="IPR036188">
    <property type="entry name" value="FAD/NAD-bd_sf"/>
</dbReference>
<evidence type="ECO:0000256" key="2">
    <source>
        <dbReference type="ARBA" id="ARBA00005995"/>
    </source>
</evidence>
<evidence type="ECO:0000256" key="5">
    <source>
        <dbReference type="PIRSR" id="PIRSR601613-1"/>
    </source>
</evidence>
<comment type="caution">
    <text evidence="8">The sequence shown here is derived from an EMBL/GenBank/DDBJ whole genome shotgun (WGS) entry which is preliminary data.</text>
</comment>
<dbReference type="Proteomes" id="UP000076584">
    <property type="component" value="Unassembled WGS sequence"/>
</dbReference>
<evidence type="ECO:0000313" key="8">
    <source>
        <dbReference type="EMBL" id="KZL85935.1"/>
    </source>
</evidence>
<keyword evidence="6" id="KW-0274">FAD</keyword>
<dbReference type="PANTHER" id="PTHR43563:SF14">
    <property type="entry name" value="AMINE OXIDASE"/>
    <property type="match status" value="1"/>
</dbReference>